<dbReference type="InterPro" id="IPR012337">
    <property type="entry name" value="RNaseH-like_sf"/>
</dbReference>
<gene>
    <name evidence="4" type="ORF">L3X38_041346</name>
</gene>
<dbReference type="AlphaFoldDB" id="A0AAD4YKU0"/>
<dbReference type="GO" id="GO:0003677">
    <property type="term" value="F:DNA binding"/>
    <property type="evidence" value="ECO:0007669"/>
    <property type="project" value="UniProtKB-KW"/>
</dbReference>
<name>A0AAD4YKU0_PRUDU</name>
<organism evidence="4 5">
    <name type="scientific">Prunus dulcis</name>
    <name type="common">Almond</name>
    <name type="synonym">Amygdalus dulcis</name>
    <dbReference type="NCBI Taxonomy" id="3755"/>
    <lineage>
        <taxon>Eukaryota</taxon>
        <taxon>Viridiplantae</taxon>
        <taxon>Streptophyta</taxon>
        <taxon>Embryophyta</taxon>
        <taxon>Tracheophyta</taxon>
        <taxon>Spermatophyta</taxon>
        <taxon>Magnoliopsida</taxon>
        <taxon>eudicotyledons</taxon>
        <taxon>Gunneridae</taxon>
        <taxon>Pentapetalae</taxon>
        <taxon>rosids</taxon>
        <taxon>fabids</taxon>
        <taxon>Rosales</taxon>
        <taxon>Rosaceae</taxon>
        <taxon>Amygdaloideae</taxon>
        <taxon>Amygdaleae</taxon>
        <taxon>Prunus</taxon>
    </lineage>
</organism>
<dbReference type="InterPro" id="IPR008906">
    <property type="entry name" value="HATC_C_dom"/>
</dbReference>
<dbReference type="Pfam" id="PF14372">
    <property type="entry name" value="hAT-like_RNase-H"/>
    <property type="match status" value="1"/>
</dbReference>
<feature type="domain" description="hAT-like transposase RNase-H fold" evidence="3">
    <location>
        <begin position="278"/>
        <end position="376"/>
    </location>
</feature>
<evidence type="ECO:0000259" key="2">
    <source>
        <dbReference type="Pfam" id="PF05699"/>
    </source>
</evidence>
<dbReference type="SUPFAM" id="SSF53098">
    <property type="entry name" value="Ribonuclease H-like"/>
    <property type="match status" value="1"/>
</dbReference>
<dbReference type="InterPro" id="IPR052035">
    <property type="entry name" value="ZnF_BED_domain_contain"/>
</dbReference>
<evidence type="ECO:0000313" key="4">
    <source>
        <dbReference type="EMBL" id="KAI5312173.1"/>
    </source>
</evidence>
<protein>
    <recommendedName>
        <fullName evidence="6">BED zinc finger</fullName>
    </recommendedName>
</protein>
<evidence type="ECO:0008006" key="6">
    <source>
        <dbReference type="Google" id="ProtNLM"/>
    </source>
</evidence>
<evidence type="ECO:0000259" key="3">
    <source>
        <dbReference type="Pfam" id="PF14372"/>
    </source>
</evidence>
<dbReference type="Pfam" id="PF05699">
    <property type="entry name" value="Dimer_Tnp_hAT"/>
    <property type="match status" value="1"/>
</dbReference>
<comment type="caution">
    <text evidence="4">The sequence shown here is derived from an EMBL/GenBank/DDBJ whole genome shotgun (WGS) entry which is preliminary data.</text>
</comment>
<sequence length="525" mass="61210">MIILCELPFSFVEKEGFRMFCEVIQPKFHVVSKTTITKDCLQIYHEEKSKLKDYFKEIYARICITTDLCTSVQNLGYMALTAHFVDKDWVLRKKIINFRVLPHPHKGEVIAKAIENCLLEWGIEKVMTITLDNAKNNDTCVMDLKKRFNKRNMMLLCGQFFHVRCFAHVINLVVRDGIEEVKTTIKRLCRSVKYVRSSSSRLQMFKKCALEESVTCKKFVCLDVKTRWNSTYLMINAAMEFEKVFDRLLEHDPFYRSECELKKNKEDGNFYLLTKRISGSHYITSNTYFDEVTQTKDMLLQQMGSNDVFLSSMAKKMNENFEKYCNIDALNPILIASIVLDPRYKLDYVTFWYRSYLDNDILLSEDEKDKKVEDWVERFKSMMSCLYLHYKSEATSLDDQSANSESVVANQGGNRSKKEMFRSKLKRKEHADANNDLDKYLSDGIEDESPNFDVLVWWKGKYATYHALAIMARDVLSIPVTSVALESAFSTAGRVLDPFRSSLTPNISVRMLKKNLKSLRKLKLL</sequence>
<proteinExistence type="predicted"/>
<evidence type="ECO:0000313" key="5">
    <source>
        <dbReference type="Proteomes" id="UP001054821"/>
    </source>
</evidence>
<keyword evidence="1" id="KW-0238">DNA-binding</keyword>
<evidence type="ECO:0000256" key="1">
    <source>
        <dbReference type="ARBA" id="ARBA00023125"/>
    </source>
</evidence>
<keyword evidence="5" id="KW-1185">Reference proteome</keyword>
<dbReference type="PANTHER" id="PTHR46481">
    <property type="entry name" value="ZINC FINGER BED DOMAIN-CONTAINING PROTEIN 4"/>
    <property type="match status" value="1"/>
</dbReference>
<feature type="domain" description="HAT C-terminal dimerisation" evidence="2">
    <location>
        <begin position="436"/>
        <end position="507"/>
    </location>
</feature>
<accession>A0AAD4YKU0</accession>
<dbReference type="InterPro" id="IPR025525">
    <property type="entry name" value="hAT-like_transposase_RNase-H"/>
</dbReference>
<dbReference type="PANTHER" id="PTHR46481:SF8">
    <property type="entry name" value="ZINC FINGER BED DOMAIN-CONTAINING PROTEIN RICESLEEPER 1-LIKE"/>
    <property type="match status" value="1"/>
</dbReference>
<reference evidence="4 5" key="1">
    <citation type="journal article" date="2022" name="G3 (Bethesda)">
        <title>Whole-genome sequence and methylome profiling of the almond [Prunus dulcis (Mill.) D.A. Webb] cultivar 'Nonpareil'.</title>
        <authorList>
            <person name="D'Amico-Willman K.M."/>
            <person name="Ouma W.Z."/>
            <person name="Meulia T."/>
            <person name="Sideli G.M."/>
            <person name="Gradziel T.M."/>
            <person name="Fresnedo-Ramirez J."/>
        </authorList>
    </citation>
    <scope>NUCLEOTIDE SEQUENCE [LARGE SCALE GENOMIC DNA]</scope>
    <source>
        <strain evidence="4">Clone GOH B32 T37-40</strain>
    </source>
</reference>
<dbReference type="EMBL" id="JAJFAZ020000008">
    <property type="protein sequence ID" value="KAI5312173.1"/>
    <property type="molecule type" value="Genomic_DNA"/>
</dbReference>
<dbReference type="Proteomes" id="UP001054821">
    <property type="component" value="Chromosome 8"/>
</dbReference>
<dbReference type="GO" id="GO:0046983">
    <property type="term" value="F:protein dimerization activity"/>
    <property type="evidence" value="ECO:0007669"/>
    <property type="project" value="InterPro"/>
</dbReference>